<dbReference type="InterPro" id="IPR001387">
    <property type="entry name" value="Cro/C1-type_HTH"/>
</dbReference>
<evidence type="ECO:0000256" key="1">
    <source>
        <dbReference type="ARBA" id="ARBA00023125"/>
    </source>
</evidence>
<dbReference type="PANTHER" id="PTHR46797:SF1">
    <property type="entry name" value="METHYLPHOSPHONATE SYNTHASE"/>
    <property type="match status" value="1"/>
</dbReference>
<dbReference type="CDD" id="cd02209">
    <property type="entry name" value="cupin_XRE_C"/>
    <property type="match status" value="1"/>
</dbReference>
<name>A0A380WPP2_AMIAI</name>
<dbReference type="CDD" id="cd00093">
    <property type="entry name" value="HTH_XRE"/>
    <property type="match status" value="1"/>
</dbReference>
<keyword evidence="1" id="KW-0238">DNA-binding</keyword>
<dbReference type="PROSITE" id="PS50943">
    <property type="entry name" value="HTH_CROC1"/>
    <property type="match status" value="1"/>
</dbReference>
<dbReference type="InterPro" id="IPR014710">
    <property type="entry name" value="RmlC-like_jellyroll"/>
</dbReference>
<protein>
    <submittedName>
        <fullName evidence="3">Anaerobic benzoate catabolism transcriptional regulator</fullName>
    </submittedName>
</protein>
<feature type="domain" description="HTH cro/C1-type" evidence="2">
    <location>
        <begin position="43"/>
        <end position="97"/>
    </location>
</feature>
<accession>A0A380WPP2</accession>
<dbReference type="Gene3D" id="2.60.120.10">
    <property type="entry name" value="Jelly Rolls"/>
    <property type="match status" value="1"/>
</dbReference>
<evidence type="ECO:0000313" key="3">
    <source>
        <dbReference type="EMBL" id="SUU90818.1"/>
    </source>
</evidence>
<dbReference type="GO" id="GO:0003677">
    <property type="term" value="F:DNA binding"/>
    <property type="evidence" value="ECO:0007669"/>
    <property type="project" value="UniProtKB-KW"/>
</dbReference>
<dbReference type="GO" id="GO:0003700">
    <property type="term" value="F:DNA-binding transcription factor activity"/>
    <property type="evidence" value="ECO:0007669"/>
    <property type="project" value="TreeGrafter"/>
</dbReference>
<dbReference type="InterPro" id="IPR050807">
    <property type="entry name" value="TransReg_Diox_bact_type"/>
</dbReference>
<dbReference type="InterPro" id="IPR013096">
    <property type="entry name" value="Cupin_2"/>
</dbReference>
<evidence type="ECO:0000313" key="4">
    <source>
        <dbReference type="Proteomes" id="UP000254701"/>
    </source>
</evidence>
<dbReference type="InterPro" id="IPR010982">
    <property type="entry name" value="Lambda_DNA-bd_dom_sf"/>
</dbReference>
<dbReference type="Proteomes" id="UP000254701">
    <property type="component" value="Unassembled WGS sequence"/>
</dbReference>
<dbReference type="Gene3D" id="1.10.260.40">
    <property type="entry name" value="lambda repressor-like DNA-binding domains"/>
    <property type="match status" value="1"/>
</dbReference>
<proteinExistence type="predicted"/>
<gene>
    <name evidence="3" type="ORF">NCTC10684_04078</name>
</gene>
<dbReference type="Pfam" id="PF07883">
    <property type="entry name" value="Cupin_2"/>
    <property type="match status" value="1"/>
</dbReference>
<dbReference type="InterPro" id="IPR011051">
    <property type="entry name" value="RmlC_Cupin_sf"/>
</dbReference>
<dbReference type="OrthoDB" id="9814751at2"/>
<dbReference type="Pfam" id="PF01381">
    <property type="entry name" value="HTH_3"/>
    <property type="match status" value="1"/>
</dbReference>
<dbReference type="PANTHER" id="PTHR46797">
    <property type="entry name" value="HTH-TYPE TRANSCRIPTIONAL REGULATOR"/>
    <property type="match status" value="1"/>
</dbReference>
<dbReference type="RefSeq" id="WP_115732771.1">
    <property type="nucleotide sequence ID" value="NZ_BAAAVY010000037.1"/>
</dbReference>
<dbReference type="SUPFAM" id="SSF47413">
    <property type="entry name" value="lambda repressor-like DNA-binding domains"/>
    <property type="match status" value="1"/>
</dbReference>
<sequence length="221" mass="23808">MTISGLDFGGGDMADAALALSQDPHALRGAAGNRLEMAIGREVRACRRRHGMTIIELARAAGLSLGMMSKIENGIISASLTTLHQLSRALAVPLSVLLKPSEELRDARFVKAGLPTERCGTRPGHRPLGYVVPDAAGVSVEPCLVTLTDDADRPALRQHAGMTFIYLLEGEMVWRHGMELYRMAPDDSLFFDAAGPHGPDQLLKLPVRYLSVASCRPARKG</sequence>
<dbReference type="SMART" id="SM00530">
    <property type="entry name" value="HTH_XRE"/>
    <property type="match status" value="1"/>
</dbReference>
<dbReference type="GO" id="GO:0005829">
    <property type="term" value="C:cytosol"/>
    <property type="evidence" value="ECO:0007669"/>
    <property type="project" value="TreeGrafter"/>
</dbReference>
<reference evidence="3 4" key="1">
    <citation type="submission" date="2018-06" db="EMBL/GenBank/DDBJ databases">
        <authorList>
            <consortium name="Pathogen Informatics"/>
            <person name="Doyle S."/>
        </authorList>
    </citation>
    <scope>NUCLEOTIDE SEQUENCE [LARGE SCALE GENOMIC DNA]</scope>
    <source>
        <strain evidence="3 4">NCTC10684</strain>
    </source>
</reference>
<dbReference type="EMBL" id="UFSM01000001">
    <property type="protein sequence ID" value="SUU90818.1"/>
    <property type="molecule type" value="Genomic_DNA"/>
</dbReference>
<evidence type="ECO:0000259" key="2">
    <source>
        <dbReference type="PROSITE" id="PS50943"/>
    </source>
</evidence>
<organism evidence="3 4">
    <name type="scientific">Aminobacter aminovorans</name>
    <name type="common">Chelatobacter heintzii</name>
    <dbReference type="NCBI Taxonomy" id="83263"/>
    <lineage>
        <taxon>Bacteria</taxon>
        <taxon>Pseudomonadati</taxon>
        <taxon>Pseudomonadota</taxon>
        <taxon>Alphaproteobacteria</taxon>
        <taxon>Hyphomicrobiales</taxon>
        <taxon>Phyllobacteriaceae</taxon>
        <taxon>Aminobacter</taxon>
    </lineage>
</organism>
<dbReference type="AlphaFoldDB" id="A0A380WPP2"/>
<dbReference type="SUPFAM" id="SSF51182">
    <property type="entry name" value="RmlC-like cupins"/>
    <property type="match status" value="1"/>
</dbReference>